<dbReference type="InterPro" id="IPR003439">
    <property type="entry name" value="ABC_transporter-like_ATP-bd"/>
</dbReference>
<comment type="caution">
    <text evidence="6">The sequence shown here is derived from an EMBL/GenBank/DDBJ whole genome shotgun (WGS) entry which is preliminary data.</text>
</comment>
<evidence type="ECO:0000256" key="3">
    <source>
        <dbReference type="SAM" id="MobiDB-lite"/>
    </source>
</evidence>
<keyword evidence="7" id="KW-1185">Reference proteome</keyword>
<dbReference type="Gene3D" id="3.40.50.300">
    <property type="entry name" value="P-loop containing nucleotide triphosphate hydrolases"/>
    <property type="match status" value="1"/>
</dbReference>
<reference evidence="6 7" key="1">
    <citation type="submission" date="2016-11" db="EMBL/GenBank/DDBJ databases">
        <title>Draft Genome Assembly of Colletotrichum chlorophyti a pathogen of herbaceous plants.</title>
        <authorList>
            <person name="Gan P."/>
            <person name="Narusaka M."/>
            <person name="Tsushima A."/>
            <person name="Narusaka Y."/>
            <person name="Takano Y."/>
            <person name="Shirasu K."/>
        </authorList>
    </citation>
    <scope>NUCLEOTIDE SEQUENCE [LARGE SCALE GENOMIC DNA]</scope>
    <source>
        <strain evidence="6 7">NTL11</strain>
    </source>
</reference>
<dbReference type="PANTHER" id="PTHR24223:SF269">
    <property type="entry name" value="ABC MULTIDRUG TRANSPORTER (EUROFUNG)-RELATED"/>
    <property type="match status" value="1"/>
</dbReference>
<gene>
    <name evidence="6" type="ORF">CCHL11_00179</name>
</gene>
<dbReference type="STRING" id="708187.A0A1Q8RVB2"/>
<evidence type="ECO:0000256" key="4">
    <source>
        <dbReference type="SAM" id="Phobius"/>
    </source>
</evidence>
<dbReference type="OrthoDB" id="6500128at2759"/>
<feature type="region of interest" description="Disordered" evidence="3">
    <location>
        <begin position="218"/>
        <end position="241"/>
    </location>
</feature>
<feature type="domain" description="ABC transporter" evidence="5">
    <location>
        <begin position="16"/>
        <end position="133"/>
    </location>
</feature>
<protein>
    <submittedName>
        <fullName evidence="6">Multidrug resistance-associated protein 1-like protein 1</fullName>
    </submittedName>
</protein>
<dbReference type="SUPFAM" id="SSF52540">
    <property type="entry name" value="P-loop containing nucleoside triphosphate hydrolases"/>
    <property type="match status" value="1"/>
</dbReference>
<dbReference type="EMBL" id="MPGH01000088">
    <property type="protein sequence ID" value="OLN88160.1"/>
    <property type="molecule type" value="Genomic_DNA"/>
</dbReference>
<keyword evidence="1" id="KW-0547">Nucleotide-binding</keyword>
<feature type="compositionally biased region" description="Low complexity" evidence="3">
    <location>
        <begin position="221"/>
        <end position="236"/>
    </location>
</feature>
<proteinExistence type="predicted"/>
<dbReference type="InterPro" id="IPR050173">
    <property type="entry name" value="ABC_transporter_C-like"/>
</dbReference>
<evidence type="ECO:0000256" key="1">
    <source>
        <dbReference type="ARBA" id="ARBA00022741"/>
    </source>
</evidence>
<accession>A0A1Q8RVB2</accession>
<feature type="transmembrane region" description="Helical" evidence="4">
    <location>
        <begin position="296"/>
        <end position="313"/>
    </location>
</feature>
<keyword evidence="4" id="KW-1133">Transmembrane helix</keyword>
<name>A0A1Q8RVB2_9PEZI</name>
<dbReference type="GO" id="GO:0016020">
    <property type="term" value="C:membrane"/>
    <property type="evidence" value="ECO:0007669"/>
    <property type="project" value="TreeGrafter"/>
</dbReference>
<dbReference type="Proteomes" id="UP000186583">
    <property type="component" value="Unassembled WGS sequence"/>
</dbReference>
<evidence type="ECO:0000259" key="5">
    <source>
        <dbReference type="Pfam" id="PF00005"/>
    </source>
</evidence>
<organism evidence="6 7">
    <name type="scientific">Colletotrichum chlorophyti</name>
    <dbReference type="NCBI Taxonomy" id="708187"/>
    <lineage>
        <taxon>Eukaryota</taxon>
        <taxon>Fungi</taxon>
        <taxon>Dikarya</taxon>
        <taxon>Ascomycota</taxon>
        <taxon>Pezizomycotina</taxon>
        <taxon>Sordariomycetes</taxon>
        <taxon>Hypocreomycetidae</taxon>
        <taxon>Glomerellales</taxon>
        <taxon>Glomerellaceae</taxon>
        <taxon>Colletotrichum</taxon>
    </lineage>
</organism>
<dbReference type="Pfam" id="PF00005">
    <property type="entry name" value="ABC_tran"/>
    <property type="match status" value="1"/>
</dbReference>
<dbReference type="GO" id="GO:0005524">
    <property type="term" value="F:ATP binding"/>
    <property type="evidence" value="ECO:0007669"/>
    <property type="project" value="UniProtKB-KW"/>
</dbReference>
<feature type="non-terminal residue" evidence="6">
    <location>
        <position position="315"/>
    </location>
</feature>
<dbReference type="GO" id="GO:0042626">
    <property type="term" value="F:ATPase-coupled transmembrane transporter activity"/>
    <property type="evidence" value="ECO:0007669"/>
    <property type="project" value="TreeGrafter"/>
</dbReference>
<evidence type="ECO:0000313" key="7">
    <source>
        <dbReference type="Proteomes" id="UP000186583"/>
    </source>
</evidence>
<dbReference type="GO" id="GO:0016887">
    <property type="term" value="F:ATP hydrolysis activity"/>
    <property type="evidence" value="ECO:0007669"/>
    <property type="project" value="InterPro"/>
</dbReference>
<dbReference type="InterPro" id="IPR027417">
    <property type="entry name" value="P-loop_NTPase"/>
</dbReference>
<feature type="transmembrane region" description="Helical" evidence="4">
    <location>
        <begin position="253"/>
        <end position="276"/>
    </location>
</feature>
<evidence type="ECO:0000256" key="2">
    <source>
        <dbReference type="ARBA" id="ARBA00022840"/>
    </source>
</evidence>
<evidence type="ECO:0000313" key="6">
    <source>
        <dbReference type="EMBL" id="OLN88160.1"/>
    </source>
</evidence>
<sequence length="315" mass="34608">MEASLRVGAKEEPIVHDVTLSIGKSTYTAVIGPIGCGKSTILKAILGEVSVVSGSVCVKQAGLSIAYCDQSAWLRNISVKSNVIGHDEFDQNWYASVVRACALKENISRFREGDDTLVGSGGIALSGGQKQRVRSRGPYMPGNRSFCWTTCSVRWMLPPLKRCSAVYLAQIGYYGKEIRLLFLPLTASFNASSRAWLCERLRNFKAWRLTLLAEVKRPQNSETETPKTTSTSTKTTDNQASQRQAGDFSLYKFYLKSFGPVLTISFAVLAAGYILLGTMPAVSLRIWTERGTNDDMRGAYFGAYLVFCLATVISQ</sequence>
<keyword evidence="4" id="KW-0472">Membrane</keyword>
<dbReference type="AlphaFoldDB" id="A0A1Q8RVB2"/>
<keyword evidence="2" id="KW-0067">ATP-binding</keyword>
<dbReference type="PANTHER" id="PTHR24223">
    <property type="entry name" value="ATP-BINDING CASSETTE SUB-FAMILY C"/>
    <property type="match status" value="1"/>
</dbReference>
<keyword evidence="4" id="KW-0812">Transmembrane</keyword>